<dbReference type="Gene3D" id="2.40.128.110">
    <property type="entry name" value="Lipid/polyisoprenoid-binding, YceI-like"/>
    <property type="match status" value="1"/>
</dbReference>
<feature type="domain" description="Lipid/polyisoprenoid-binding YceI-like" evidence="1">
    <location>
        <begin position="19"/>
        <end position="188"/>
    </location>
</feature>
<sequence length="188" mass="20827">MKKLVITIAAVALSIASFGQKINQEVSKVNWTAYKVVGSSHTGDIAIKEGSFKVKKGEVKEGEIVIDLSTLNSTDLEGEWKGKLDGHLKSADFFDVEKYPTATFVLKEAIKEGDNHKLKGDLTIKGITQEVVFDSKLQKVDKNHVLEGQIKIDRTKFGLKYGSNSFFDNLGDKAIADEFEIDFKVQTI</sequence>
<keyword evidence="3" id="KW-1185">Reference proteome</keyword>
<proteinExistence type="predicted"/>
<dbReference type="PANTHER" id="PTHR34406:SF1">
    <property type="entry name" value="PROTEIN YCEI"/>
    <property type="match status" value="1"/>
</dbReference>
<name>A0ABX8GYY5_9BACT</name>
<evidence type="ECO:0000313" key="2">
    <source>
        <dbReference type="EMBL" id="QWG08543.1"/>
    </source>
</evidence>
<dbReference type="PANTHER" id="PTHR34406">
    <property type="entry name" value="PROTEIN YCEI"/>
    <property type="match status" value="1"/>
</dbReference>
<organism evidence="2 3">
    <name type="scientific">Flammeovirga kamogawensis</name>
    <dbReference type="NCBI Taxonomy" id="373891"/>
    <lineage>
        <taxon>Bacteria</taxon>
        <taxon>Pseudomonadati</taxon>
        <taxon>Bacteroidota</taxon>
        <taxon>Cytophagia</taxon>
        <taxon>Cytophagales</taxon>
        <taxon>Flammeovirgaceae</taxon>
        <taxon>Flammeovirga</taxon>
    </lineage>
</organism>
<protein>
    <submittedName>
        <fullName evidence="2">YceI family protein</fullName>
    </submittedName>
</protein>
<dbReference type="SUPFAM" id="SSF101874">
    <property type="entry name" value="YceI-like"/>
    <property type="match status" value="1"/>
</dbReference>
<dbReference type="InterPro" id="IPR036761">
    <property type="entry name" value="TTHA0802/YceI-like_sf"/>
</dbReference>
<accession>A0ABX8GYY5</accession>
<dbReference type="InterPro" id="IPR007372">
    <property type="entry name" value="Lipid/polyisoprenoid-bd_YceI"/>
</dbReference>
<evidence type="ECO:0000259" key="1">
    <source>
        <dbReference type="SMART" id="SM00867"/>
    </source>
</evidence>
<dbReference type="Proteomes" id="UP000682802">
    <property type="component" value="Chromosome 1"/>
</dbReference>
<reference evidence="2 3" key="1">
    <citation type="submission" date="2021-05" db="EMBL/GenBank/DDBJ databases">
        <title>Comparative genomic studies on the polysaccharide-degrading batcterial strains of the Flammeovirga genus.</title>
        <authorList>
            <person name="Zewei F."/>
            <person name="Zheng Z."/>
            <person name="Yu L."/>
            <person name="Ruyue G."/>
            <person name="Yanhong M."/>
            <person name="Yuanyuan C."/>
            <person name="Jingyan G."/>
            <person name="Wenjun H."/>
        </authorList>
    </citation>
    <scope>NUCLEOTIDE SEQUENCE [LARGE SCALE GENOMIC DNA]</scope>
    <source>
        <strain evidence="2 3">YS10</strain>
    </source>
</reference>
<evidence type="ECO:0000313" key="3">
    <source>
        <dbReference type="Proteomes" id="UP000682802"/>
    </source>
</evidence>
<dbReference type="Pfam" id="PF04264">
    <property type="entry name" value="YceI"/>
    <property type="match status" value="1"/>
</dbReference>
<dbReference type="SMART" id="SM00867">
    <property type="entry name" value="YceI"/>
    <property type="match status" value="1"/>
</dbReference>
<dbReference type="EMBL" id="CP076128">
    <property type="protein sequence ID" value="QWG08543.1"/>
    <property type="molecule type" value="Genomic_DNA"/>
</dbReference>
<dbReference type="RefSeq" id="WP_144072456.1">
    <property type="nucleotide sequence ID" value="NZ_CP076128.1"/>
</dbReference>
<gene>
    <name evidence="2" type="ORF">KM029_06290</name>
</gene>